<feature type="transmembrane region" description="Helical" evidence="5">
    <location>
        <begin position="111"/>
        <end position="136"/>
    </location>
</feature>
<dbReference type="Proteomes" id="UP000653480">
    <property type="component" value="Unassembled WGS sequence"/>
</dbReference>
<dbReference type="PANTHER" id="PTHR43027:SF2">
    <property type="entry name" value="TRANSPORT PERMEASE PROTEIN"/>
    <property type="match status" value="1"/>
</dbReference>
<feature type="transmembrane region" description="Helical" evidence="5">
    <location>
        <begin position="240"/>
        <end position="258"/>
    </location>
</feature>
<keyword evidence="2 5" id="KW-0812">Transmembrane</keyword>
<protein>
    <submittedName>
        <fullName evidence="7">Transport permease protein</fullName>
    </submittedName>
</protein>
<dbReference type="PANTHER" id="PTHR43027">
    <property type="entry name" value="DOXORUBICIN RESISTANCE ABC TRANSPORTER PERMEASE PROTEIN DRRC-RELATED"/>
    <property type="match status" value="1"/>
</dbReference>
<keyword evidence="4 5" id="KW-0472">Membrane</keyword>
<proteinExistence type="predicted"/>
<dbReference type="Pfam" id="PF01061">
    <property type="entry name" value="ABC2_membrane"/>
    <property type="match status" value="1"/>
</dbReference>
<accession>A0A8H9GTF2</accession>
<organism evidence="7 8">
    <name type="scientific">Microbispora bryophytorum</name>
    <dbReference type="NCBI Taxonomy" id="1460882"/>
    <lineage>
        <taxon>Bacteria</taxon>
        <taxon>Bacillati</taxon>
        <taxon>Actinomycetota</taxon>
        <taxon>Actinomycetes</taxon>
        <taxon>Streptosporangiales</taxon>
        <taxon>Streptosporangiaceae</taxon>
        <taxon>Microbispora</taxon>
    </lineage>
</organism>
<feature type="transmembrane region" description="Helical" evidence="5">
    <location>
        <begin position="35"/>
        <end position="55"/>
    </location>
</feature>
<feature type="transmembrane region" description="Helical" evidence="5">
    <location>
        <begin position="148"/>
        <end position="171"/>
    </location>
</feature>
<evidence type="ECO:0000256" key="4">
    <source>
        <dbReference type="ARBA" id="ARBA00023136"/>
    </source>
</evidence>
<dbReference type="OrthoDB" id="3214063at2"/>
<reference evidence="7" key="1">
    <citation type="journal article" date="2014" name="Int. J. Syst. Evol. Microbiol.">
        <title>Complete genome sequence of Corynebacterium casei LMG S-19264T (=DSM 44701T), isolated from a smear-ripened cheese.</title>
        <authorList>
            <consortium name="US DOE Joint Genome Institute (JGI-PGF)"/>
            <person name="Walter F."/>
            <person name="Albersmeier A."/>
            <person name="Kalinowski J."/>
            <person name="Ruckert C."/>
        </authorList>
    </citation>
    <scope>NUCLEOTIDE SEQUENCE</scope>
    <source>
        <strain evidence="7">CGMCC 4.7138</strain>
    </source>
</reference>
<evidence type="ECO:0000256" key="3">
    <source>
        <dbReference type="ARBA" id="ARBA00022989"/>
    </source>
</evidence>
<sequence>MELKATALPEGVAPVRDVLAVARLGGRLFWGDGRAVGGVAVLGVCLGAGLPLLIAASLRSRDVEVVLGIHLGMLAMVLTIVATTQTAVTLSTRREMLVLKRLRASGLRGRAIIGGELVNIVAQATLLSAVVSVILYTFTYLPPPELPLLFAACVVAVAGVLATIGAVFSIVTRRPDLNAPATIPFILATTVGAGGYGPFVTGLLPGWVRWTLDLLPTGAMVEIARLAYRGGELTTLTGPVLNLTVWALLGLVAVRFLFRWDPRR</sequence>
<dbReference type="InterPro" id="IPR013525">
    <property type="entry name" value="ABC2_TM"/>
</dbReference>
<keyword evidence="3 5" id="KW-1133">Transmembrane helix</keyword>
<dbReference type="RefSeq" id="WP_142567541.1">
    <property type="nucleotide sequence ID" value="NZ_BMMN01000001.1"/>
</dbReference>
<dbReference type="GO" id="GO:0016020">
    <property type="term" value="C:membrane"/>
    <property type="evidence" value="ECO:0007669"/>
    <property type="project" value="UniProtKB-SubCell"/>
</dbReference>
<reference evidence="7" key="2">
    <citation type="submission" date="2020-09" db="EMBL/GenBank/DDBJ databases">
        <authorList>
            <person name="Sun Q."/>
            <person name="Zhou Y."/>
        </authorList>
    </citation>
    <scope>NUCLEOTIDE SEQUENCE</scope>
    <source>
        <strain evidence="7">CGMCC 4.7138</strain>
    </source>
</reference>
<dbReference type="AlphaFoldDB" id="A0A8H9GTF2"/>
<comment type="subcellular location">
    <subcellularLocation>
        <location evidence="1">Membrane</location>
        <topology evidence="1">Multi-pass membrane protein</topology>
    </subcellularLocation>
</comment>
<evidence type="ECO:0000259" key="6">
    <source>
        <dbReference type="Pfam" id="PF01061"/>
    </source>
</evidence>
<name>A0A8H9GTF2_9ACTN</name>
<dbReference type="InterPro" id="IPR052902">
    <property type="entry name" value="ABC-2_transporter"/>
</dbReference>
<evidence type="ECO:0000313" key="8">
    <source>
        <dbReference type="Proteomes" id="UP000653480"/>
    </source>
</evidence>
<dbReference type="GO" id="GO:0140359">
    <property type="term" value="F:ABC-type transporter activity"/>
    <property type="evidence" value="ECO:0007669"/>
    <property type="project" value="InterPro"/>
</dbReference>
<feature type="domain" description="ABC-2 type transporter transmembrane" evidence="6">
    <location>
        <begin position="61"/>
        <end position="225"/>
    </location>
</feature>
<feature type="transmembrane region" description="Helical" evidence="5">
    <location>
        <begin position="183"/>
        <end position="208"/>
    </location>
</feature>
<dbReference type="EMBL" id="BMMN01000001">
    <property type="protein sequence ID" value="GGN98112.1"/>
    <property type="molecule type" value="Genomic_DNA"/>
</dbReference>
<evidence type="ECO:0000256" key="1">
    <source>
        <dbReference type="ARBA" id="ARBA00004141"/>
    </source>
</evidence>
<comment type="caution">
    <text evidence="7">The sequence shown here is derived from an EMBL/GenBank/DDBJ whole genome shotgun (WGS) entry which is preliminary data.</text>
</comment>
<keyword evidence="8" id="KW-1185">Reference proteome</keyword>
<evidence type="ECO:0000313" key="7">
    <source>
        <dbReference type="EMBL" id="GGN98112.1"/>
    </source>
</evidence>
<feature type="transmembrane region" description="Helical" evidence="5">
    <location>
        <begin position="67"/>
        <end position="90"/>
    </location>
</feature>
<evidence type="ECO:0000256" key="2">
    <source>
        <dbReference type="ARBA" id="ARBA00022692"/>
    </source>
</evidence>
<evidence type="ECO:0000256" key="5">
    <source>
        <dbReference type="SAM" id="Phobius"/>
    </source>
</evidence>
<gene>
    <name evidence="7" type="ORF">GCM10011574_02340</name>
</gene>